<dbReference type="CDD" id="cd14332">
    <property type="entry name" value="UBA_RuvA_C"/>
    <property type="match status" value="1"/>
</dbReference>
<dbReference type="SMART" id="SM00278">
    <property type="entry name" value="HhH1"/>
    <property type="match status" value="2"/>
</dbReference>
<dbReference type="InterPro" id="IPR013849">
    <property type="entry name" value="DNA_helicase_Holl-junc_RuvA_I"/>
</dbReference>
<evidence type="ECO:0000256" key="1">
    <source>
        <dbReference type="ARBA" id="ARBA00022490"/>
    </source>
</evidence>
<dbReference type="InterPro" id="IPR011114">
    <property type="entry name" value="RuvA_C"/>
</dbReference>
<dbReference type="SUPFAM" id="SSF46929">
    <property type="entry name" value="DNA helicase RuvA subunit, C-terminal domain"/>
    <property type="match status" value="1"/>
</dbReference>
<dbReference type="Pfam" id="PF07499">
    <property type="entry name" value="RuvA_C"/>
    <property type="match status" value="1"/>
</dbReference>
<organism evidence="8 9">
    <name type="scientific">Desulfobulbus oligotrophicus</name>
    <dbReference type="NCBI Taxonomy" id="1909699"/>
    <lineage>
        <taxon>Bacteria</taxon>
        <taxon>Pseudomonadati</taxon>
        <taxon>Thermodesulfobacteriota</taxon>
        <taxon>Desulfobulbia</taxon>
        <taxon>Desulfobulbales</taxon>
        <taxon>Desulfobulbaceae</taxon>
        <taxon>Desulfobulbus</taxon>
    </lineage>
</organism>
<dbReference type="GO" id="GO:0006281">
    <property type="term" value="P:DNA repair"/>
    <property type="evidence" value="ECO:0007669"/>
    <property type="project" value="UniProtKB-UniRule"/>
</dbReference>
<evidence type="ECO:0000313" key="9">
    <source>
        <dbReference type="Proteomes" id="UP000596092"/>
    </source>
</evidence>
<dbReference type="GO" id="GO:0005524">
    <property type="term" value="F:ATP binding"/>
    <property type="evidence" value="ECO:0007669"/>
    <property type="project" value="InterPro"/>
</dbReference>
<dbReference type="Pfam" id="PF01330">
    <property type="entry name" value="RuvA_N"/>
    <property type="match status" value="1"/>
</dbReference>
<dbReference type="GO" id="GO:0000400">
    <property type="term" value="F:four-way junction DNA binding"/>
    <property type="evidence" value="ECO:0007669"/>
    <property type="project" value="UniProtKB-UniRule"/>
</dbReference>
<comment type="function">
    <text evidence="6">The RuvA-RuvB-RuvC complex processes Holliday junction (HJ) DNA during genetic recombination and DNA repair, while the RuvA-RuvB complex plays an important role in the rescue of blocked DNA replication forks via replication fork reversal (RFR). RuvA specifically binds to HJ cruciform DNA, conferring on it an open structure. The RuvB hexamer acts as an ATP-dependent pump, pulling dsDNA into and through the RuvAB complex. HJ branch migration allows RuvC to scan DNA until it finds its consensus sequence, where it cleaves and resolves the cruciform DNA.</text>
</comment>
<dbReference type="SUPFAM" id="SSF47781">
    <property type="entry name" value="RuvA domain 2-like"/>
    <property type="match status" value="1"/>
</dbReference>
<dbReference type="Gene3D" id="1.10.8.10">
    <property type="entry name" value="DNA helicase RuvA subunit, C-terminal domain"/>
    <property type="match status" value="1"/>
</dbReference>
<evidence type="ECO:0000256" key="3">
    <source>
        <dbReference type="ARBA" id="ARBA00023125"/>
    </source>
</evidence>
<sequence>MIASLNGSLLAKSPGTVVVDVGGVGYEVFISSRTYDMLPENGQVCSLFIQTVVRADAINLFGFSKKEEKELFLLLIAVSGIGPKLALTILSGIGVGEFCQAIMAKDLARLTTFPGIGKKTAQRLCVELAEKVDGLSGSDAGASAVPRMSDTPTINVMGDAVSALINLGYPQATAWQVLRTVEEQLAGEVESPPVEELIRRALRLLAAR</sequence>
<dbReference type="AlphaFoldDB" id="A0A7T5VCK4"/>
<keyword evidence="1 6" id="KW-0963">Cytoplasm</keyword>
<dbReference type="InterPro" id="IPR000085">
    <property type="entry name" value="RuvA"/>
</dbReference>
<dbReference type="GO" id="GO:0009379">
    <property type="term" value="C:Holliday junction helicase complex"/>
    <property type="evidence" value="ECO:0007669"/>
    <property type="project" value="InterPro"/>
</dbReference>
<keyword evidence="2 6" id="KW-0227">DNA damage</keyword>
<dbReference type="HAMAP" id="MF_00031">
    <property type="entry name" value="DNA_HJ_migration_RuvA"/>
    <property type="match status" value="1"/>
</dbReference>
<dbReference type="InterPro" id="IPR003583">
    <property type="entry name" value="Hlx-hairpin-Hlx_DNA-bd_motif"/>
</dbReference>
<dbReference type="EMBL" id="CP054140">
    <property type="protein sequence ID" value="QQG65342.1"/>
    <property type="molecule type" value="Genomic_DNA"/>
</dbReference>
<dbReference type="GO" id="GO:0009378">
    <property type="term" value="F:four-way junction helicase activity"/>
    <property type="evidence" value="ECO:0007669"/>
    <property type="project" value="InterPro"/>
</dbReference>
<evidence type="ECO:0000256" key="2">
    <source>
        <dbReference type="ARBA" id="ARBA00022763"/>
    </source>
</evidence>
<keyword evidence="9" id="KW-1185">Reference proteome</keyword>
<comment type="subcellular location">
    <subcellularLocation>
        <location evidence="6">Cytoplasm</location>
    </subcellularLocation>
</comment>
<gene>
    <name evidence="6 8" type="primary">ruvA</name>
    <name evidence="8" type="ORF">HP555_05405</name>
</gene>
<evidence type="ECO:0000256" key="5">
    <source>
        <dbReference type="ARBA" id="ARBA00023204"/>
    </source>
</evidence>
<feature type="region of interest" description="Domain III" evidence="6">
    <location>
        <begin position="152"/>
        <end position="208"/>
    </location>
</feature>
<protein>
    <recommendedName>
        <fullName evidence="6">Holliday junction branch migration complex subunit RuvA</fullName>
    </recommendedName>
</protein>
<dbReference type="Proteomes" id="UP000596092">
    <property type="component" value="Chromosome"/>
</dbReference>
<dbReference type="InterPro" id="IPR036267">
    <property type="entry name" value="RuvA_C_sf"/>
</dbReference>
<keyword evidence="3 6" id="KW-0238">DNA-binding</keyword>
<dbReference type="InterPro" id="IPR010994">
    <property type="entry name" value="RuvA_2-like"/>
</dbReference>
<dbReference type="GO" id="GO:0006310">
    <property type="term" value="P:DNA recombination"/>
    <property type="evidence" value="ECO:0007669"/>
    <property type="project" value="UniProtKB-UniRule"/>
</dbReference>
<dbReference type="InterPro" id="IPR012340">
    <property type="entry name" value="NA-bd_OB-fold"/>
</dbReference>
<dbReference type="GO" id="GO:0005737">
    <property type="term" value="C:cytoplasm"/>
    <property type="evidence" value="ECO:0007669"/>
    <property type="project" value="UniProtKB-SubCell"/>
</dbReference>
<dbReference type="SUPFAM" id="SSF50249">
    <property type="entry name" value="Nucleic acid-binding proteins"/>
    <property type="match status" value="1"/>
</dbReference>
<dbReference type="Gene3D" id="1.10.150.20">
    <property type="entry name" value="5' to 3' exonuclease, C-terminal subdomain"/>
    <property type="match status" value="1"/>
</dbReference>
<evidence type="ECO:0000256" key="4">
    <source>
        <dbReference type="ARBA" id="ARBA00023172"/>
    </source>
</evidence>
<evidence type="ECO:0000256" key="6">
    <source>
        <dbReference type="HAMAP-Rule" id="MF_00031"/>
    </source>
</evidence>
<proteinExistence type="inferred from homology"/>
<keyword evidence="5 6" id="KW-0234">DNA repair</keyword>
<reference evidence="8 9" key="1">
    <citation type="submission" date="2020-05" db="EMBL/GenBank/DDBJ databases">
        <title>Complete genome of Desulfobulbus oligotrophicus.</title>
        <authorList>
            <person name="Podar M."/>
        </authorList>
    </citation>
    <scope>NUCLEOTIDE SEQUENCE [LARGE SCALE GENOMIC DNA]</scope>
    <source>
        <strain evidence="8 9">Prop6</strain>
    </source>
</reference>
<comment type="caution">
    <text evidence="6">Lacks conserved residue(s) required for the propagation of feature annotation.</text>
</comment>
<evidence type="ECO:0000259" key="7">
    <source>
        <dbReference type="SMART" id="SM00278"/>
    </source>
</evidence>
<dbReference type="KEGG" id="dog:HP555_05405"/>
<feature type="region of interest" description="Domain I" evidence="6">
    <location>
        <begin position="1"/>
        <end position="64"/>
    </location>
</feature>
<evidence type="ECO:0000313" key="8">
    <source>
        <dbReference type="EMBL" id="QQG65342.1"/>
    </source>
</evidence>
<comment type="subunit">
    <text evidence="6">Homotetramer. Forms an RuvA(8)-RuvB(12)-Holliday junction (HJ) complex. HJ DNA is sandwiched between 2 RuvA tetramers; dsDNA enters through RuvA and exits via RuvB. An RuvB hexamer assembles on each DNA strand where it exits the tetramer. Each RuvB hexamer is contacted by two RuvA subunits (via domain III) on 2 adjacent RuvB subunits; this complex drives branch migration. In the full resolvosome a probable DNA-RuvA(4)-RuvB(12)-RuvC(2) complex forms which resolves the HJ.</text>
</comment>
<keyword evidence="4 6" id="KW-0233">DNA recombination</keyword>
<dbReference type="RefSeq" id="WP_199264164.1">
    <property type="nucleotide sequence ID" value="NZ_CP054140.1"/>
</dbReference>
<accession>A0A7T5VCK4</accession>
<dbReference type="GO" id="GO:0048476">
    <property type="term" value="C:Holliday junction resolvase complex"/>
    <property type="evidence" value="ECO:0007669"/>
    <property type="project" value="UniProtKB-UniRule"/>
</dbReference>
<dbReference type="NCBIfam" id="TIGR00084">
    <property type="entry name" value="ruvA"/>
    <property type="match status" value="1"/>
</dbReference>
<dbReference type="Gene3D" id="2.40.50.140">
    <property type="entry name" value="Nucleic acid-binding proteins"/>
    <property type="match status" value="1"/>
</dbReference>
<feature type="domain" description="Helix-hairpin-helix DNA-binding motif class 1" evidence="7">
    <location>
        <begin position="73"/>
        <end position="92"/>
    </location>
</feature>
<comment type="similarity">
    <text evidence="6">Belongs to the RuvA family.</text>
</comment>
<dbReference type="Pfam" id="PF14520">
    <property type="entry name" value="HHH_5"/>
    <property type="match status" value="1"/>
</dbReference>
<comment type="domain">
    <text evidence="6">Has three domains with a flexible linker between the domains II and III and assumes an 'L' shape. Domain III is highly mobile and contacts RuvB.</text>
</comment>
<name>A0A7T5VCK4_9BACT</name>
<feature type="domain" description="Helix-hairpin-helix DNA-binding motif class 1" evidence="7">
    <location>
        <begin position="108"/>
        <end position="127"/>
    </location>
</feature>